<dbReference type="RefSeq" id="WP_311582107.1">
    <property type="nucleotide sequence ID" value="NZ_JAVRIF010000006.1"/>
</dbReference>
<name>A0ABU3A5B9_9GAMM</name>
<organism evidence="1 2">
    <name type="scientific">Thalassotalea castellviae</name>
    <dbReference type="NCBI Taxonomy" id="3075612"/>
    <lineage>
        <taxon>Bacteria</taxon>
        <taxon>Pseudomonadati</taxon>
        <taxon>Pseudomonadota</taxon>
        <taxon>Gammaproteobacteria</taxon>
        <taxon>Alteromonadales</taxon>
        <taxon>Colwelliaceae</taxon>
        <taxon>Thalassotalea</taxon>
    </lineage>
</organism>
<comment type="caution">
    <text evidence="1">The sequence shown here is derived from an EMBL/GenBank/DDBJ whole genome shotgun (WGS) entry which is preliminary data.</text>
</comment>
<dbReference type="Proteomes" id="UP001266357">
    <property type="component" value="Unassembled WGS sequence"/>
</dbReference>
<gene>
    <name evidence="1" type="ORF">RM573_11915</name>
</gene>
<sequence length="138" mass="16013">MNFINLPILFALMRKKDWDSYFEEVPLADDDFMPHRLNFKSKFTFDEEKTASGMLSNIPINTEVDDESSRDSVLVDNHLDETKQHLLESITNVLLKYPELRLGQLLINAISLQQPCPELFHIEDNVLDEKLVSFQGDE</sequence>
<evidence type="ECO:0000313" key="2">
    <source>
        <dbReference type="Proteomes" id="UP001266357"/>
    </source>
</evidence>
<protein>
    <submittedName>
        <fullName evidence="1">Uncharacterized protein</fullName>
    </submittedName>
</protein>
<accession>A0ABU3A5B9</accession>
<dbReference type="EMBL" id="JAVRIF010000006">
    <property type="protein sequence ID" value="MDT0604303.1"/>
    <property type="molecule type" value="Genomic_DNA"/>
</dbReference>
<evidence type="ECO:0000313" key="1">
    <source>
        <dbReference type="EMBL" id="MDT0604303.1"/>
    </source>
</evidence>
<proteinExistence type="predicted"/>
<keyword evidence="2" id="KW-1185">Reference proteome</keyword>
<reference evidence="1 2" key="1">
    <citation type="submission" date="2023-09" db="EMBL/GenBank/DDBJ databases">
        <authorList>
            <person name="Rey-Velasco X."/>
        </authorList>
    </citation>
    <scope>NUCLEOTIDE SEQUENCE [LARGE SCALE GENOMIC DNA]</scope>
    <source>
        <strain evidence="1 2">W431</strain>
    </source>
</reference>